<feature type="non-terminal residue" evidence="2">
    <location>
        <position position="65"/>
    </location>
</feature>
<comment type="caution">
    <text evidence="2">The sequence shown here is derived from an EMBL/GenBank/DDBJ whole genome shotgun (WGS) entry which is preliminary data.</text>
</comment>
<sequence length="65" mass="7213">PAGSGAPSVEEREGNHPEEVTDDSREADGESEETEMESKDERSKCQDDNSLHGKLTEEELDPRIQ</sequence>
<dbReference type="EMBL" id="JAMKFB020000015">
    <property type="protein sequence ID" value="KAL0174800.1"/>
    <property type="molecule type" value="Genomic_DNA"/>
</dbReference>
<dbReference type="AlphaFoldDB" id="A0ABD0PLY7"/>
<accession>A0ABD0PLY7</accession>
<keyword evidence="3" id="KW-1185">Reference proteome</keyword>
<proteinExistence type="predicted"/>
<evidence type="ECO:0000313" key="3">
    <source>
        <dbReference type="Proteomes" id="UP001529510"/>
    </source>
</evidence>
<evidence type="ECO:0000313" key="2">
    <source>
        <dbReference type="EMBL" id="KAL0174800.1"/>
    </source>
</evidence>
<gene>
    <name evidence="2" type="ORF">M9458_030768</name>
</gene>
<dbReference type="Proteomes" id="UP001529510">
    <property type="component" value="Unassembled WGS sequence"/>
</dbReference>
<feature type="region of interest" description="Disordered" evidence="1">
    <location>
        <begin position="1"/>
        <end position="65"/>
    </location>
</feature>
<feature type="compositionally biased region" description="Basic and acidic residues" evidence="1">
    <location>
        <begin position="36"/>
        <end position="65"/>
    </location>
</feature>
<protein>
    <submittedName>
        <fullName evidence="2">Uncharacterized protein</fullName>
    </submittedName>
</protein>
<organism evidence="2 3">
    <name type="scientific">Cirrhinus mrigala</name>
    <name type="common">Mrigala</name>
    <dbReference type="NCBI Taxonomy" id="683832"/>
    <lineage>
        <taxon>Eukaryota</taxon>
        <taxon>Metazoa</taxon>
        <taxon>Chordata</taxon>
        <taxon>Craniata</taxon>
        <taxon>Vertebrata</taxon>
        <taxon>Euteleostomi</taxon>
        <taxon>Actinopterygii</taxon>
        <taxon>Neopterygii</taxon>
        <taxon>Teleostei</taxon>
        <taxon>Ostariophysi</taxon>
        <taxon>Cypriniformes</taxon>
        <taxon>Cyprinidae</taxon>
        <taxon>Labeoninae</taxon>
        <taxon>Labeonini</taxon>
        <taxon>Cirrhinus</taxon>
    </lineage>
</organism>
<evidence type="ECO:0000256" key="1">
    <source>
        <dbReference type="SAM" id="MobiDB-lite"/>
    </source>
</evidence>
<reference evidence="2 3" key="1">
    <citation type="submission" date="2024-05" db="EMBL/GenBank/DDBJ databases">
        <title>Genome sequencing and assembly of Indian major carp, Cirrhinus mrigala (Hamilton, 1822).</title>
        <authorList>
            <person name="Mohindra V."/>
            <person name="Chowdhury L.M."/>
            <person name="Lal K."/>
            <person name="Jena J.K."/>
        </authorList>
    </citation>
    <scope>NUCLEOTIDE SEQUENCE [LARGE SCALE GENOMIC DNA]</scope>
    <source>
        <strain evidence="2">CM1030</strain>
        <tissue evidence="2">Blood</tissue>
    </source>
</reference>
<name>A0ABD0PLY7_CIRMR</name>
<feature type="non-terminal residue" evidence="2">
    <location>
        <position position="1"/>
    </location>
</feature>
<feature type="compositionally biased region" description="Basic and acidic residues" evidence="1">
    <location>
        <begin position="9"/>
        <end position="28"/>
    </location>
</feature>